<dbReference type="InterPro" id="IPR001940">
    <property type="entry name" value="Peptidase_S1C"/>
</dbReference>
<dbReference type="Pfam" id="PF13365">
    <property type="entry name" value="Trypsin_2"/>
    <property type="match status" value="1"/>
</dbReference>
<keyword evidence="2" id="KW-1185">Reference proteome</keyword>
<dbReference type="PANTHER" id="PTHR43019:SF23">
    <property type="entry name" value="PROTEASE DO-LIKE 5, CHLOROPLASTIC"/>
    <property type="match status" value="1"/>
</dbReference>
<dbReference type="EMBL" id="CP053452">
    <property type="protein sequence ID" value="QJW97206.1"/>
    <property type="molecule type" value="Genomic_DNA"/>
</dbReference>
<dbReference type="GO" id="GO:0006508">
    <property type="term" value="P:proteolysis"/>
    <property type="evidence" value="ECO:0007669"/>
    <property type="project" value="InterPro"/>
</dbReference>
<dbReference type="RefSeq" id="WP_171472626.1">
    <property type="nucleotide sequence ID" value="NZ_CP053452.2"/>
</dbReference>
<dbReference type="SUPFAM" id="SSF50494">
    <property type="entry name" value="Trypsin-like serine proteases"/>
    <property type="match status" value="1"/>
</dbReference>
<dbReference type="Gene3D" id="2.40.10.120">
    <property type="match status" value="1"/>
</dbReference>
<name>A0A6M5YUW0_9BACT</name>
<evidence type="ECO:0000313" key="2">
    <source>
        <dbReference type="Proteomes" id="UP000503447"/>
    </source>
</evidence>
<dbReference type="InterPro" id="IPR009003">
    <property type="entry name" value="Peptidase_S1_PA"/>
</dbReference>
<dbReference type="PRINTS" id="PR00834">
    <property type="entry name" value="PROTEASES2C"/>
</dbReference>
<dbReference type="GO" id="GO:0004252">
    <property type="term" value="F:serine-type endopeptidase activity"/>
    <property type="evidence" value="ECO:0007669"/>
    <property type="project" value="InterPro"/>
</dbReference>
<dbReference type="KEGG" id="ftj:FTUN_4773"/>
<protein>
    <recommendedName>
        <fullName evidence="3">Serine protease</fullName>
    </recommendedName>
</protein>
<dbReference type="PANTHER" id="PTHR43019">
    <property type="entry name" value="SERINE ENDOPROTEASE DEGS"/>
    <property type="match status" value="1"/>
</dbReference>
<gene>
    <name evidence="1" type="ORF">FTUN_4773</name>
</gene>
<proteinExistence type="predicted"/>
<dbReference type="AlphaFoldDB" id="A0A6M5YUW0"/>
<accession>A0A6M5YUW0</accession>
<organism evidence="1 2">
    <name type="scientific">Frigoriglobus tundricola</name>
    <dbReference type="NCBI Taxonomy" id="2774151"/>
    <lineage>
        <taxon>Bacteria</taxon>
        <taxon>Pseudomonadati</taxon>
        <taxon>Planctomycetota</taxon>
        <taxon>Planctomycetia</taxon>
        <taxon>Gemmatales</taxon>
        <taxon>Gemmataceae</taxon>
        <taxon>Frigoriglobus</taxon>
    </lineage>
</organism>
<reference evidence="2" key="1">
    <citation type="submission" date="2020-05" db="EMBL/GenBank/DDBJ databases">
        <title>Frigoriglobus tundricola gen. nov., sp. nov., a psychrotolerant cellulolytic planctomycete of the family Gemmataceae with two divergent copies of 16S rRNA gene.</title>
        <authorList>
            <person name="Kulichevskaya I.S."/>
            <person name="Ivanova A.A."/>
            <person name="Naumoff D.G."/>
            <person name="Beletsky A.V."/>
            <person name="Rijpstra W.I.C."/>
            <person name="Sinninghe Damste J.S."/>
            <person name="Mardanov A.V."/>
            <person name="Ravin N.V."/>
            <person name="Dedysh S.N."/>
        </authorList>
    </citation>
    <scope>NUCLEOTIDE SEQUENCE [LARGE SCALE GENOMIC DNA]</scope>
    <source>
        <strain evidence="2">PL17</strain>
    </source>
</reference>
<evidence type="ECO:0008006" key="3">
    <source>
        <dbReference type="Google" id="ProtNLM"/>
    </source>
</evidence>
<dbReference type="Proteomes" id="UP000503447">
    <property type="component" value="Chromosome"/>
</dbReference>
<sequence>MPRSLILAVAFFSLVPGARSQDTIAPETVEAVKKATVFIRVEGDDWTATGSGFVISGDDKVVLIATNDHVAAAKSPDETAGAKAATITVVFDSGTKAERSYTALIAATDAERDLAILRVAGVKDPPRPIAYSDPPKLVETMPLYSFGFPFGKALSTTKGFPAITVGKASVSSLRNGPDGELSMVQIDGNLNPGNSGGPVVDTKGRLVGVAVATIRDGQGIGFAVPSHELVRMVQGRVTRVRVTSRKVVDGGVTVRVEADLLDPANKITAAVAHYFVVAPKAKHPATDALAKHPGSKKIELKIDKGVAAAEFAVPAADGHVLVQVTAEVGAAKSGPASRVRSYPLAPLPKASDLLGPPLPGWKVYRPRDGTFVMWVPEKPAKQAEEEGSSSLNGQRMRGSSLIGKTTDGLGYEAESVSLPPAAAKIPRKDLYGIVRGALVKDLSGRLTDSNEVTSGTLSGLEYVIEAGAKRTRVRVYATEARLYVVQVTGPADLVTGVEAEILLSSYRLGDAVKGATAAAGVPGQGPAPANRISRIVAGGADPQFNDKAPEGGYLVGFEVGIGKWGPNDVLVAAQPIYRVGEKESAGTQFGTDRTRPVKVVAKRGYAVGAISVKAGAVVDGFSVTFMKVVGGKLDPKDSYESEWVGGGGTLTPTKLGGDGTLVVGIVGRANNTNVTGLGLLYIGDKVAVGKSTQIVGGRAFHPEFRESAPNGGLLVGFEVGLVKWGTHDAIKAVRPIFREGEKDTLGDQYGTEMKRVVKVVAKPGYAVGAVTVKISAVVDFSVTFMKVVDGKLDPKDSYESGGIAGVDTPNAIKLGGDGTPVVGITGRVNGNDVNGLGLLMKEAGKK</sequence>
<evidence type="ECO:0000313" key="1">
    <source>
        <dbReference type="EMBL" id="QJW97206.1"/>
    </source>
</evidence>